<evidence type="ECO:0000313" key="10">
    <source>
        <dbReference type="EMBL" id="WTT14169.1"/>
    </source>
</evidence>
<dbReference type="InterPro" id="IPR050366">
    <property type="entry name" value="BP-dependent_transpt_permease"/>
</dbReference>
<evidence type="ECO:0000256" key="4">
    <source>
        <dbReference type="ARBA" id="ARBA00022692"/>
    </source>
</evidence>
<keyword evidence="2 7" id="KW-0813">Transport</keyword>
<proteinExistence type="inferred from homology"/>
<keyword evidence="4 7" id="KW-0812">Transmembrane</keyword>
<reference evidence="10" key="1">
    <citation type="submission" date="2022-10" db="EMBL/GenBank/DDBJ databases">
        <title>The complete genomes of actinobacterial strains from the NBC collection.</title>
        <authorList>
            <person name="Joergensen T.S."/>
            <person name="Alvarez Arevalo M."/>
            <person name="Sterndorff E.B."/>
            <person name="Faurdal D."/>
            <person name="Vuksanovic O."/>
            <person name="Mourched A.-S."/>
            <person name="Charusanti P."/>
            <person name="Shaw S."/>
            <person name="Blin K."/>
            <person name="Weber T."/>
        </authorList>
    </citation>
    <scope>NUCLEOTIDE SEQUENCE</scope>
    <source>
        <strain evidence="10">NBC_00093</strain>
    </source>
</reference>
<feature type="domain" description="ABC transmembrane type-1" evidence="9">
    <location>
        <begin position="193"/>
        <end position="382"/>
    </location>
</feature>
<gene>
    <name evidence="10" type="ORF">OHA22_00905</name>
</gene>
<feature type="transmembrane region" description="Helical" evidence="7">
    <location>
        <begin position="232"/>
        <end position="252"/>
    </location>
</feature>
<name>A0AAU1ZP31_9ACTN</name>
<feature type="compositionally biased region" description="Basic residues" evidence="8">
    <location>
        <begin position="1"/>
        <end position="10"/>
    </location>
</feature>
<evidence type="ECO:0000259" key="9">
    <source>
        <dbReference type="PROSITE" id="PS50928"/>
    </source>
</evidence>
<dbReference type="CDD" id="cd06261">
    <property type="entry name" value="TM_PBP2"/>
    <property type="match status" value="1"/>
</dbReference>
<sequence length="398" mass="40721">MRRKELRPRPTRNPETDPAARTTGMATPGAELAASGAEPTASGGELAEPNADPTAPGPELAALTADPMAPSPELAALTADPMAPSPELAALTANQTAPGPESPAPKSGVTAAGGSLPRRIRRAAAMRGYDGLFRTALWVLVALVLVTLVGQLAGIGGRPDAIVGPRLQPPAASWPLGTDNLGRSLLPRLFQGVGTTLLLSALAVTCTAVISTALGVLAGYRGGRTAEMILRIGDVLYAFPAIVLAVLVAAVLGPGRTAALAAIVLVTVPLMTRMVGIAARAVARREFVTAARISGVRAPMIMLRHILPNVAGTVAVQGTYALSVGILVEGGLSFLGYGVQLPDASLGLLIQEGGLYMVGAPWLIVAPGVVLIAAIMAVNLIGDSLRDRFEPRETRSLV</sequence>
<dbReference type="Pfam" id="PF00528">
    <property type="entry name" value="BPD_transp_1"/>
    <property type="match status" value="1"/>
</dbReference>
<organism evidence="10">
    <name type="scientific">Streptomyces sp. NBC_00093</name>
    <dbReference type="NCBI Taxonomy" id="2975649"/>
    <lineage>
        <taxon>Bacteria</taxon>
        <taxon>Bacillati</taxon>
        <taxon>Actinomycetota</taxon>
        <taxon>Actinomycetes</taxon>
        <taxon>Kitasatosporales</taxon>
        <taxon>Streptomycetaceae</taxon>
        <taxon>Streptomyces</taxon>
    </lineage>
</organism>
<evidence type="ECO:0000256" key="6">
    <source>
        <dbReference type="ARBA" id="ARBA00023136"/>
    </source>
</evidence>
<accession>A0AAU1ZP31</accession>
<feature type="transmembrane region" description="Helical" evidence="7">
    <location>
        <begin position="258"/>
        <end position="283"/>
    </location>
</feature>
<feature type="region of interest" description="Disordered" evidence="8">
    <location>
        <begin position="1"/>
        <end position="67"/>
    </location>
</feature>
<dbReference type="PANTHER" id="PTHR43386">
    <property type="entry name" value="OLIGOPEPTIDE TRANSPORT SYSTEM PERMEASE PROTEIN APPC"/>
    <property type="match status" value="1"/>
</dbReference>
<feature type="region of interest" description="Disordered" evidence="8">
    <location>
        <begin position="93"/>
        <end position="114"/>
    </location>
</feature>
<dbReference type="InterPro" id="IPR000515">
    <property type="entry name" value="MetI-like"/>
</dbReference>
<feature type="transmembrane region" description="Helical" evidence="7">
    <location>
        <begin position="355"/>
        <end position="382"/>
    </location>
</feature>
<evidence type="ECO:0000256" key="8">
    <source>
        <dbReference type="SAM" id="MobiDB-lite"/>
    </source>
</evidence>
<evidence type="ECO:0000256" key="7">
    <source>
        <dbReference type="RuleBase" id="RU363032"/>
    </source>
</evidence>
<dbReference type="GO" id="GO:0005886">
    <property type="term" value="C:plasma membrane"/>
    <property type="evidence" value="ECO:0007669"/>
    <property type="project" value="UniProtKB-SubCell"/>
</dbReference>
<evidence type="ECO:0000256" key="5">
    <source>
        <dbReference type="ARBA" id="ARBA00022989"/>
    </source>
</evidence>
<feature type="transmembrane region" description="Helical" evidence="7">
    <location>
        <begin position="310"/>
        <end position="335"/>
    </location>
</feature>
<feature type="transmembrane region" description="Helical" evidence="7">
    <location>
        <begin position="131"/>
        <end position="153"/>
    </location>
</feature>
<protein>
    <submittedName>
        <fullName evidence="10">ABC transporter permease subunit</fullName>
    </submittedName>
</protein>
<evidence type="ECO:0000256" key="3">
    <source>
        <dbReference type="ARBA" id="ARBA00022475"/>
    </source>
</evidence>
<keyword evidence="6 7" id="KW-0472">Membrane</keyword>
<dbReference type="EMBL" id="CP108222">
    <property type="protein sequence ID" value="WTT14169.1"/>
    <property type="molecule type" value="Genomic_DNA"/>
</dbReference>
<comment type="similarity">
    <text evidence="7">Belongs to the binding-protein-dependent transport system permease family.</text>
</comment>
<keyword evidence="3" id="KW-1003">Cell membrane</keyword>
<dbReference type="SUPFAM" id="SSF161098">
    <property type="entry name" value="MetI-like"/>
    <property type="match status" value="1"/>
</dbReference>
<dbReference type="PANTHER" id="PTHR43386:SF25">
    <property type="entry name" value="PEPTIDE ABC TRANSPORTER PERMEASE PROTEIN"/>
    <property type="match status" value="1"/>
</dbReference>
<dbReference type="InterPro" id="IPR035906">
    <property type="entry name" value="MetI-like_sf"/>
</dbReference>
<dbReference type="Gene3D" id="1.10.3720.10">
    <property type="entry name" value="MetI-like"/>
    <property type="match status" value="1"/>
</dbReference>
<keyword evidence="5 7" id="KW-1133">Transmembrane helix</keyword>
<evidence type="ECO:0000256" key="1">
    <source>
        <dbReference type="ARBA" id="ARBA00004651"/>
    </source>
</evidence>
<feature type="transmembrane region" description="Helical" evidence="7">
    <location>
        <begin position="197"/>
        <end position="220"/>
    </location>
</feature>
<dbReference type="PROSITE" id="PS50928">
    <property type="entry name" value="ABC_TM1"/>
    <property type="match status" value="1"/>
</dbReference>
<dbReference type="AlphaFoldDB" id="A0AAU1ZP31"/>
<dbReference type="GO" id="GO:0055085">
    <property type="term" value="P:transmembrane transport"/>
    <property type="evidence" value="ECO:0007669"/>
    <property type="project" value="InterPro"/>
</dbReference>
<evidence type="ECO:0000256" key="2">
    <source>
        <dbReference type="ARBA" id="ARBA00022448"/>
    </source>
</evidence>
<comment type="subcellular location">
    <subcellularLocation>
        <location evidence="1 7">Cell membrane</location>
        <topology evidence="1 7">Multi-pass membrane protein</topology>
    </subcellularLocation>
</comment>